<dbReference type="SUPFAM" id="SSF56281">
    <property type="entry name" value="Metallo-hydrolase/oxidoreductase"/>
    <property type="match status" value="1"/>
</dbReference>
<gene>
    <name evidence="1" type="ORF">AA309_05405</name>
</gene>
<evidence type="ECO:0000313" key="1">
    <source>
        <dbReference type="EMBL" id="KLK93922.1"/>
    </source>
</evidence>
<keyword evidence="2" id="KW-1185">Reference proteome</keyword>
<evidence type="ECO:0008006" key="3">
    <source>
        <dbReference type="Google" id="ProtNLM"/>
    </source>
</evidence>
<comment type="caution">
    <text evidence="1">The sequence shown here is derived from an EMBL/GenBank/DDBJ whole genome shotgun (WGS) entry which is preliminary data.</text>
</comment>
<dbReference type="RefSeq" id="WP_047187966.1">
    <property type="nucleotide sequence ID" value="NZ_LCYG01000016.1"/>
</dbReference>
<name>A0A0H1RMQ5_9HYPH</name>
<proteinExistence type="predicted"/>
<dbReference type="Gene3D" id="3.60.15.10">
    <property type="entry name" value="Ribonuclease Z/Hydroxyacylglutathione hydrolase-like"/>
    <property type="match status" value="1"/>
</dbReference>
<reference evidence="1 2" key="1">
    <citation type="submission" date="2015-05" db="EMBL/GenBank/DDBJ databases">
        <title>Draft genome sequence of Microvirga vignae strain BR3299, a novel nitrogen fixing bacteria isolated from Brazil semi-aired region.</title>
        <authorList>
            <person name="Zilli J.E."/>
            <person name="Passos S.R."/>
            <person name="Leite J."/>
            <person name="Baldani J.I."/>
            <person name="Xavier G.R."/>
            <person name="Rumjaneck N.G."/>
            <person name="Simoes-Araujo J.L."/>
        </authorList>
    </citation>
    <scope>NUCLEOTIDE SEQUENCE [LARGE SCALE GENOMIC DNA]</scope>
    <source>
        <strain evidence="1 2">BR3299</strain>
    </source>
</reference>
<dbReference type="OrthoDB" id="9761531at2"/>
<accession>A0A0H1RMQ5</accession>
<evidence type="ECO:0000313" key="2">
    <source>
        <dbReference type="Proteomes" id="UP000035489"/>
    </source>
</evidence>
<sequence>MSPEFGLVRVVTTLNRFTDVAGRPPRVGDWFALDLVQDSPAVRLPTWYAGLTELGYTTLARGHTTSITFLADDEADGPRPSSLGAAVAPALQLPPDLGHACSLSPFVHPSSDAAISSLLSNLPVPVEVVVHDVGQANFTESRNASGRAVFFYDVGLPISFNGHTAPKSLAFDAKGTAPVILSHWDWDHLHAALSSPALLERPWIVPRQKLGPGAARVAHILAAKNNLHVWTGRHLPTPFGSLVSGGGPYGDHNNSGLAVHVSLQGGKTALLVGDADYNTVQLPGGMPTLDYLVATHHGAVFSGGSTSVPAPTVPGRPYILSYGTKNVYRHPRQQALMDHARAGWRHAIPTAGRRGQPRGNRVLGP</sequence>
<protein>
    <recommendedName>
        <fullName evidence="3">Metallo-beta-lactamase domain-containing protein</fullName>
    </recommendedName>
</protein>
<organism evidence="1 2">
    <name type="scientific">Microvirga vignae</name>
    <dbReference type="NCBI Taxonomy" id="1225564"/>
    <lineage>
        <taxon>Bacteria</taxon>
        <taxon>Pseudomonadati</taxon>
        <taxon>Pseudomonadota</taxon>
        <taxon>Alphaproteobacteria</taxon>
        <taxon>Hyphomicrobiales</taxon>
        <taxon>Methylobacteriaceae</taxon>
        <taxon>Microvirga</taxon>
    </lineage>
</organism>
<dbReference type="Proteomes" id="UP000035489">
    <property type="component" value="Unassembled WGS sequence"/>
</dbReference>
<dbReference type="AlphaFoldDB" id="A0A0H1RMQ5"/>
<dbReference type="InterPro" id="IPR036866">
    <property type="entry name" value="RibonucZ/Hydroxyglut_hydro"/>
</dbReference>
<dbReference type="EMBL" id="LCYG01000016">
    <property type="protein sequence ID" value="KLK93922.1"/>
    <property type="molecule type" value="Genomic_DNA"/>
</dbReference>
<dbReference type="PATRIC" id="fig|1225564.3.peg.1545"/>